<dbReference type="Proteomes" id="UP000320359">
    <property type="component" value="Unassembled WGS sequence"/>
</dbReference>
<gene>
    <name evidence="2" type="ORF">FM042_02505</name>
</gene>
<dbReference type="GO" id="GO:0005835">
    <property type="term" value="C:fatty acid synthase complex"/>
    <property type="evidence" value="ECO:0007669"/>
    <property type="project" value="InterPro"/>
</dbReference>
<comment type="caution">
    <text evidence="2">The sequence shown here is derived from an EMBL/GenBank/DDBJ whole genome shotgun (WGS) entry which is preliminary data.</text>
</comment>
<dbReference type="Pfam" id="PF01575">
    <property type="entry name" value="MaoC_dehydratas"/>
    <property type="match status" value="1"/>
</dbReference>
<dbReference type="InterPro" id="IPR003965">
    <property type="entry name" value="Fatty_acid_synthase"/>
</dbReference>
<feature type="domain" description="MaoC-like" evidence="1">
    <location>
        <begin position="195"/>
        <end position="268"/>
    </location>
</feature>
<reference evidence="2 3" key="1">
    <citation type="submission" date="2019-07" db="EMBL/GenBank/DDBJ databases">
        <authorList>
            <person name="Yang M."/>
            <person name="Zhao D."/>
            <person name="Xiang H."/>
        </authorList>
    </citation>
    <scope>NUCLEOTIDE SEQUENCE [LARGE SCALE GENOMIC DNA]</scope>
    <source>
        <strain evidence="2 3">IM1326</strain>
    </source>
</reference>
<dbReference type="OrthoDB" id="9774179at2"/>
<dbReference type="PANTHER" id="PTHR43841:SF3">
    <property type="entry name" value="(3R)-HYDROXYACYL-ACP DEHYDRATASE SUBUNIT HADB"/>
    <property type="match status" value="1"/>
</dbReference>
<dbReference type="Gene3D" id="3.10.129.10">
    <property type="entry name" value="Hotdog Thioesterase"/>
    <property type="match status" value="1"/>
</dbReference>
<dbReference type="GO" id="GO:0006633">
    <property type="term" value="P:fatty acid biosynthetic process"/>
    <property type="evidence" value="ECO:0007669"/>
    <property type="project" value="InterPro"/>
</dbReference>
<evidence type="ECO:0000259" key="1">
    <source>
        <dbReference type="Pfam" id="PF01575"/>
    </source>
</evidence>
<sequence length="305" mass="34805">MSTSHESATARGEARHALPGLPMMLLKAVPTMIRRKGPESEPEDITFHFSVDPIEQAHLLRYHNAFQGFSSDIPLTYLYLIAQRAHLAAMLDERFPWPILGMVHVANKMVLSAPILKKTPFQLKVHIRMPERAATRKRVRPIYEVLFYQEGTLRAQCISTYQVGAGEPPLKGRKRSIPAPDLTDYEHTALWQMSSELGRSYANLSGDYNPIHLHPWLSRWFGFERPIIHGMYSVAYAQAELERHLNADVTTMDISFRRPLILPAEAAFHYRCNNDHGELMVTDAKAQRAYLDGTFVIKNNKKDNS</sequence>
<protein>
    <submittedName>
        <fullName evidence="2">Acyl dehydratase</fullName>
    </submittedName>
</protein>
<proteinExistence type="predicted"/>
<name>A0A552X3Y8_9GAMM</name>
<keyword evidence="3" id="KW-1185">Reference proteome</keyword>
<dbReference type="PRINTS" id="PR01483">
    <property type="entry name" value="FASYNTHASE"/>
</dbReference>
<dbReference type="InterPro" id="IPR029069">
    <property type="entry name" value="HotDog_dom_sf"/>
</dbReference>
<dbReference type="InterPro" id="IPR002539">
    <property type="entry name" value="MaoC-like_dom"/>
</dbReference>
<dbReference type="GO" id="GO:0004312">
    <property type="term" value="F:fatty acid synthase activity"/>
    <property type="evidence" value="ECO:0007669"/>
    <property type="project" value="InterPro"/>
</dbReference>
<dbReference type="AlphaFoldDB" id="A0A552X3Y8"/>
<evidence type="ECO:0000313" key="2">
    <source>
        <dbReference type="EMBL" id="TRW49748.1"/>
    </source>
</evidence>
<organism evidence="2 3">
    <name type="scientific">Aliidiomarina halalkaliphila</name>
    <dbReference type="NCBI Taxonomy" id="2593535"/>
    <lineage>
        <taxon>Bacteria</taxon>
        <taxon>Pseudomonadati</taxon>
        <taxon>Pseudomonadota</taxon>
        <taxon>Gammaproteobacteria</taxon>
        <taxon>Alteromonadales</taxon>
        <taxon>Idiomarinaceae</taxon>
        <taxon>Aliidiomarina</taxon>
    </lineage>
</organism>
<accession>A0A552X3Y8</accession>
<dbReference type="RefSeq" id="WP_143234169.1">
    <property type="nucleotide sequence ID" value="NZ_VJWL01000001.1"/>
</dbReference>
<dbReference type="PANTHER" id="PTHR43841">
    <property type="entry name" value="3-HYDROXYACYL-THIOESTER DEHYDRATASE HTDX-RELATED"/>
    <property type="match status" value="1"/>
</dbReference>
<evidence type="ECO:0000313" key="3">
    <source>
        <dbReference type="Proteomes" id="UP000320359"/>
    </source>
</evidence>
<dbReference type="EMBL" id="VJWL01000001">
    <property type="protein sequence ID" value="TRW49748.1"/>
    <property type="molecule type" value="Genomic_DNA"/>
</dbReference>
<dbReference type="SUPFAM" id="SSF54637">
    <property type="entry name" value="Thioesterase/thiol ester dehydrase-isomerase"/>
    <property type="match status" value="1"/>
</dbReference>